<dbReference type="PANTHER" id="PTHR31920">
    <property type="entry name" value="B3 DOMAIN-CONTAINING"/>
    <property type="match status" value="1"/>
</dbReference>
<dbReference type="Proteomes" id="UP000235145">
    <property type="component" value="Unassembled WGS sequence"/>
</dbReference>
<dbReference type="InterPro" id="IPR050655">
    <property type="entry name" value="Plant_B3_domain"/>
</dbReference>
<evidence type="ECO:0000256" key="5">
    <source>
        <dbReference type="ARBA" id="ARBA00023242"/>
    </source>
</evidence>
<evidence type="ECO:0000256" key="6">
    <source>
        <dbReference type="SAM" id="MobiDB-lite"/>
    </source>
</evidence>
<name>A0A9R1VRV8_LACSA</name>
<dbReference type="CDD" id="cd10017">
    <property type="entry name" value="B3_DNA"/>
    <property type="match status" value="2"/>
</dbReference>
<comment type="subcellular location">
    <subcellularLocation>
        <location evidence="1">Nucleus</location>
    </subcellularLocation>
</comment>
<keyword evidence="5" id="KW-0539">Nucleus</keyword>
<dbReference type="SUPFAM" id="SSF101936">
    <property type="entry name" value="DNA-binding pseudobarrel domain"/>
    <property type="match status" value="2"/>
</dbReference>
<evidence type="ECO:0000256" key="3">
    <source>
        <dbReference type="ARBA" id="ARBA00023125"/>
    </source>
</evidence>
<sequence length="361" mass="41629">MAPRGLPSFFKILLDRSAPHLELPPGFVHKHLEKKIPENPILLSRNGGYEWRLKIKKEGEIYYFADGWSDVVEDSDLGFGDFLVFWLLDESTFKLSIFSPNGCEKNFPLKIQDEHDDTEEEEEEEEKEEDNYYDDGGNGVEYEEDDDDDGGDIDGDDGDPFFIKIISKDKYTLRFPLEFSRLTGLKAGRSINMKNIEGKEWPMKLCLQSGIKYTRYYLSGGWSEFKRANELCEGDKCVFKFLKREDKFCLAKVTKKSEVLKRKSGRQPPRVVVRQPAGKVPAAQVSMRSGGRQVVMGLKVWSTKLDGKASVVEELKRKRERPPRMEVRVEVVLGLKVWSTDEMEFKSRGRPFTKKRLNVDN</sequence>
<evidence type="ECO:0000313" key="8">
    <source>
        <dbReference type="EMBL" id="KAJ0209471.1"/>
    </source>
</evidence>
<feature type="region of interest" description="Disordered" evidence="6">
    <location>
        <begin position="108"/>
        <end position="153"/>
    </location>
</feature>
<proteinExistence type="predicted"/>
<dbReference type="OrthoDB" id="1399306at2759"/>
<keyword evidence="3" id="KW-0238">DNA-binding</keyword>
<dbReference type="PANTHER" id="PTHR31920:SF122">
    <property type="entry name" value="B3 DOMAIN-CONTAINING PROTEIN REM23"/>
    <property type="match status" value="1"/>
</dbReference>
<evidence type="ECO:0000313" key="9">
    <source>
        <dbReference type="Proteomes" id="UP000235145"/>
    </source>
</evidence>
<feature type="compositionally biased region" description="Acidic residues" evidence="6">
    <location>
        <begin position="114"/>
        <end position="133"/>
    </location>
</feature>
<keyword evidence="9" id="KW-1185">Reference proteome</keyword>
<keyword evidence="4" id="KW-0804">Transcription</keyword>
<evidence type="ECO:0000256" key="2">
    <source>
        <dbReference type="ARBA" id="ARBA00023015"/>
    </source>
</evidence>
<dbReference type="Pfam" id="PF02362">
    <property type="entry name" value="B3"/>
    <property type="match status" value="2"/>
</dbReference>
<comment type="caution">
    <text evidence="8">The sequence shown here is derived from an EMBL/GenBank/DDBJ whole genome shotgun (WGS) entry which is preliminary data.</text>
</comment>
<evidence type="ECO:0000259" key="7">
    <source>
        <dbReference type="PROSITE" id="PS50863"/>
    </source>
</evidence>
<dbReference type="Gramene" id="rna-gnl|WGS:NBSK|LSAT_4X8941_mrna">
    <property type="protein sequence ID" value="cds-PLY63989.1"/>
    <property type="gene ID" value="gene-LSAT_4X8941"/>
</dbReference>
<feature type="compositionally biased region" description="Acidic residues" evidence="6">
    <location>
        <begin position="141"/>
        <end position="153"/>
    </location>
</feature>
<dbReference type="EMBL" id="NBSK02000004">
    <property type="protein sequence ID" value="KAJ0209471.1"/>
    <property type="molecule type" value="Genomic_DNA"/>
</dbReference>
<accession>A0A9R1VRV8</accession>
<feature type="domain" description="TF-B3" evidence="7">
    <location>
        <begin position="6"/>
        <end position="101"/>
    </location>
</feature>
<evidence type="ECO:0000256" key="1">
    <source>
        <dbReference type="ARBA" id="ARBA00004123"/>
    </source>
</evidence>
<dbReference type="AlphaFoldDB" id="A0A9R1VRV8"/>
<dbReference type="SMART" id="SM01019">
    <property type="entry name" value="B3"/>
    <property type="match status" value="2"/>
</dbReference>
<dbReference type="PROSITE" id="PS50863">
    <property type="entry name" value="B3"/>
    <property type="match status" value="2"/>
</dbReference>
<reference evidence="8 9" key="1">
    <citation type="journal article" date="2017" name="Nat. Commun.">
        <title>Genome assembly with in vitro proximity ligation data and whole-genome triplication in lettuce.</title>
        <authorList>
            <person name="Reyes-Chin-Wo S."/>
            <person name="Wang Z."/>
            <person name="Yang X."/>
            <person name="Kozik A."/>
            <person name="Arikit S."/>
            <person name="Song C."/>
            <person name="Xia L."/>
            <person name="Froenicke L."/>
            <person name="Lavelle D.O."/>
            <person name="Truco M.J."/>
            <person name="Xia R."/>
            <person name="Zhu S."/>
            <person name="Xu C."/>
            <person name="Xu H."/>
            <person name="Xu X."/>
            <person name="Cox K."/>
            <person name="Korf I."/>
            <person name="Meyers B.C."/>
            <person name="Michelmore R.W."/>
        </authorList>
    </citation>
    <scope>NUCLEOTIDE SEQUENCE [LARGE SCALE GENOMIC DNA]</scope>
    <source>
        <strain evidence="9">cv. Salinas</strain>
        <tissue evidence="8">Seedlings</tissue>
    </source>
</reference>
<keyword evidence="2" id="KW-0805">Transcription regulation</keyword>
<feature type="domain" description="TF-B3" evidence="7">
    <location>
        <begin position="158"/>
        <end position="256"/>
    </location>
</feature>
<dbReference type="InterPro" id="IPR015300">
    <property type="entry name" value="DNA-bd_pseudobarrel_sf"/>
</dbReference>
<dbReference type="Gene3D" id="2.40.330.10">
    <property type="entry name" value="DNA-binding pseudobarrel domain"/>
    <property type="match status" value="2"/>
</dbReference>
<dbReference type="GO" id="GO:0005634">
    <property type="term" value="C:nucleus"/>
    <property type="evidence" value="ECO:0007669"/>
    <property type="project" value="UniProtKB-SubCell"/>
</dbReference>
<dbReference type="InterPro" id="IPR003340">
    <property type="entry name" value="B3_DNA-bd"/>
</dbReference>
<protein>
    <recommendedName>
        <fullName evidence="7">TF-B3 domain-containing protein</fullName>
    </recommendedName>
</protein>
<gene>
    <name evidence="8" type="ORF">LSAT_V11C400160930</name>
</gene>
<organism evidence="8 9">
    <name type="scientific">Lactuca sativa</name>
    <name type="common">Garden lettuce</name>
    <dbReference type="NCBI Taxonomy" id="4236"/>
    <lineage>
        <taxon>Eukaryota</taxon>
        <taxon>Viridiplantae</taxon>
        <taxon>Streptophyta</taxon>
        <taxon>Embryophyta</taxon>
        <taxon>Tracheophyta</taxon>
        <taxon>Spermatophyta</taxon>
        <taxon>Magnoliopsida</taxon>
        <taxon>eudicotyledons</taxon>
        <taxon>Gunneridae</taxon>
        <taxon>Pentapetalae</taxon>
        <taxon>asterids</taxon>
        <taxon>campanulids</taxon>
        <taxon>Asterales</taxon>
        <taxon>Asteraceae</taxon>
        <taxon>Cichorioideae</taxon>
        <taxon>Cichorieae</taxon>
        <taxon>Lactucinae</taxon>
        <taxon>Lactuca</taxon>
    </lineage>
</organism>
<evidence type="ECO:0000256" key="4">
    <source>
        <dbReference type="ARBA" id="ARBA00023163"/>
    </source>
</evidence>
<dbReference type="GO" id="GO:0003677">
    <property type="term" value="F:DNA binding"/>
    <property type="evidence" value="ECO:0007669"/>
    <property type="project" value="UniProtKB-KW"/>
</dbReference>